<feature type="non-terminal residue" evidence="1">
    <location>
        <position position="1"/>
    </location>
</feature>
<dbReference type="AlphaFoldDB" id="A0A371I5N0"/>
<organism evidence="1 2">
    <name type="scientific">Mucuna pruriens</name>
    <name type="common">Velvet bean</name>
    <name type="synonym">Dolichos pruriens</name>
    <dbReference type="NCBI Taxonomy" id="157652"/>
    <lineage>
        <taxon>Eukaryota</taxon>
        <taxon>Viridiplantae</taxon>
        <taxon>Streptophyta</taxon>
        <taxon>Embryophyta</taxon>
        <taxon>Tracheophyta</taxon>
        <taxon>Spermatophyta</taxon>
        <taxon>Magnoliopsida</taxon>
        <taxon>eudicotyledons</taxon>
        <taxon>Gunneridae</taxon>
        <taxon>Pentapetalae</taxon>
        <taxon>rosids</taxon>
        <taxon>fabids</taxon>
        <taxon>Fabales</taxon>
        <taxon>Fabaceae</taxon>
        <taxon>Papilionoideae</taxon>
        <taxon>50 kb inversion clade</taxon>
        <taxon>NPAAA clade</taxon>
        <taxon>indigoferoid/millettioid clade</taxon>
        <taxon>Phaseoleae</taxon>
        <taxon>Mucuna</taxon>
    </lineage>
</organism>
<name>A0A371I5N0_MUCPR</name>
<evidence type="ECO:0000313" key="1">
    <source>
        <dbReference type="EMBL" id="RDY10321.1"/>
    </source>
</evidence>
<protein>
    <recommendedName>
        <fullName evidence="3">DUF4218 domain-containing protein</fullName>
    </recommendedName>
</protein>
<sequence>MEHLSINFPSEIRMGGLVQYHWMYPFESVEKYVCEAYLLQETSYFSSHYFVPPIGVCEEVHQDHIQPTLSIFWTNN</sequence>
<keyword evidence="2" id="KW-1185">Reference proteome</keyword>
<dbReference type="Proteomes" id="UP000257109">
    <property type="component" value="Unassembled WGS sequence"/>
</dbReference>
<dbReference type="EMBL" id="QJKJ01000864">
    <property type="protein sequence ID" value="RDY10321.1"/>
    <property type="molecule type" value="Genomic_DNA"/>
</dbReference>
<evidence type="ECO:0008006" key="3">
    <source>
        <dbReference type="Google" id="ProtNLM"/>
    </source>
</evidence>
<reference evidence="1" key="1">
    <citation type="submission" date="2018-05" db="EMBL/GenBank/DDBJ databases">
        <title>Draft genome of Mucuna pruriens seed.</title>
        <authorList>
            <person name="Nnadi N.E."/>
            <person name="Vos R."/>
            <person name="Hasami M.H."/>
            <person name="Devisetty U.K."/>
            <person name="Aguiy J.C."/>
        </authorList>
    </citation>
    <scope>NUCLEOTIDE SEQUENCE [LARGE SCALE GENOMIC DNA]</scope>
    <source>
        <strain evidence="1">JCA_2017</strain>
    </source>
</reference>
<accession>A0A371I5N0</accession>
<proteinExistence type="predicted"/>
<gene>
    <name evidence="1" type="ORF">CR513_05191</name>
</gene>
<evidence type="ECO:0000313" key="2">
    <source>
        <dbReference type="Proteomes" id="UP000257109"/>
    </source>
</evidence>
<comment type="caution">
    <text evidence="1">The sequence shown here is derived from an EMBL/GenBank/DDBJ whole genome shotgun (WGS) entry which is preliminary data.</text>
</comment>
<dbReference type="OrthoDB" id="1886754at2759"/>